<feature type="region of interest" description="Disordered" evidence="1">
    <location>
        <begin position="965"/>
        <end position="999"/>
    </location>
</feature>
<comment type="caution">
    <text evidence="4">The sequence shown here is derived from an EMBL/GenBank/DDBJ whole genome shotgun (WGS) entry which is preliminary data.</text>
</comment>
<feature type="domain" description="DUF6535" evidence="3">
    <location>
        <begin position="57"/>
        <end position="230"/>
    </location>
</feature>
<gene>
    <name evidence="4" type="ORF">WG66_11493</name>
</gene>
<keyword evidence="2" id="KW-1133">Transmembrane helix</keyword>
<feature type="transmembrane region" description="Helical" evidence="2">
    <location>
        <begin position="200"/>
        <end position="222"/>
    </location>
</feature>
<dbReference type="eggNOG" id="ENOG502SN69">
    <property type="taxonomic scope" value="Eukaryota"/>
</dbReference>
<dbReference type="Pfam" id="PF20153">
    <property type="entry name" value="DUF6535"/>
    <property type="match status" value="1"/>
</dbReference>
<protein>
    <recommendedName>
        <fullName evidence="3">DUF6535 domain-containing protein</fullName>
    </recommendedName>
</protein>
<evidence type="ECO:0000313" key="4">
    <source>
        <dbReference type="EMBL" id="KTB35933.1"/>
    </source>
</evidence>
<dbReference type="Proteomes" id="UP000054988">
    <property type="component" value="Unassembled WGS sequence"/>
</dbReference>
<evidence type="ECO:0000256" key="1">
    <source>
        <dbReference type="SAM" id="MobiDB-lite"/>
    </source>
</evidence>
<proteinExistence type="predicted"/>
<name>A0A0W0FHW7_MONRR</name>
<evidence type="ECO:0000259" key="3">
    <source>
        <dbReference type="Pfam" id="PF20153"/>
    </source>
</evidence>
<feature type="compositionally biased region" description="Polar residues" evidence="1">
    <location>
        <begin position="974"/>
        <end position="989"/>
    </location>
</feature>
<evidence type="ECO:0000256" key="2">
    <source>
        <dbReference type="SAM" id="Phobius"/>
    </source>
</evidence>
<dbReference type="AlphaFoldDB" id="A0A0W0FHW7"/>
<feature type="region of interest" description="Disordered" evidence="1">
    <location>
        <begin position="1"/>
        <end position="31"/>
    </location>
</feature>
<accession>A0A0W0FHW7</accession>
<sequence length="1054" mass="117236">MSVSEPAATVNRSGVDVPLPRPPIEFQSETSMENRLDDFQEENPTIDENGSSLDQSWDVVYKEVAKYDEDMVQNWRDDIDTLLVFAGLFSAVVTAFAIESYQWLDVDPADTTVVLLTQMIALQFNGSQTLSPEVPQFEPDASAIRINCFWFLSLVFSLISSLFALLCKQWIREHKRDTPTRTPGEALALRQLRRESLEKWGIPSFISALPILLELALFFFFIGVLDLLWNRHHLVFALTFAAVMLSVGLYVVTTLLPTVTAPWDQTLKILEGRFDELSYQFTCPYKSPQAWLVYHLFGKVVRTLLKFSFINDYAEKHAWTSWVHIKSPVTDWSSLDLQVVRQFDQTLSLAFSPDDFRLRVYELRAMQWAVTMFRDSPFMLPHLRNILKTMPPSLSMSAVLSEWAAAAWLGVLQLDVELVLRTPDVSSRQTPLFTWLPAPTIREPILHDPEGIRLLFCHQYWITMANRSDLYLYMDKLLESIEQAHSQQYTGLRFIIPFAMVDVLWTHDDMNIQRQSLQLLQLFEESWRPREGDDRSRHDEERLAFVASLTRHLERTNIPSALLRSRRGRAFIEFIDNELKDPQCALFGKIEVYMTWPRAIKRAKEAGCLPSNYGESDYLPDLDSIQYPLDIVPDLELSEERLYIVISNEMGKAGPPEGELVRDPQDSALHMLNIDGQVVSNAPENDGIDPLGNTIPDHSGLNIDVGNDTRGSDERYDTQVTGDQDGDGVSANAWPQGTAGSQVGGLPSHHFVSLPTHVPSGSVPNNTWLQHITGVQGGGLSAGYYVPLPMHVPSGSVPNPPQPDNTGRPLDTEQNVEVDEESLPSHYVVPLPIHIPSNSIAGIQRGLPSGYYVPLSMHAPSGLVPNPPQPGRTARPVDTQQNVGASEEGLPSHYSVPLRIHVPSGSVPINVWPQHIAGVQGGGLSTGYYVPLPMHISSGSVPNPTQPAPTAHPVDTELDVEANEETNKEVEVNAQLSGQPSQPDNTGQPADTEHDVEVNEESLPSYYLVLHPIHAPSDSVAGIQGGLPSGYYVPVPVHAPSGSIPNPPQPGNTG</sequence>
<dbReference type="EMBL" id="LATX01001955">
    <property type="protein sequence ID" value="KTB35933.1"/>
    <property type="molecule type" value="Genomic_DNA"/>
</dbReference>
<feature type="transmembrane region" description="Helical" evidence="2">
    <location>
        <begin position="144"/>
        <end position="166"/>
    </location>
</feature>
<organism evidence="4 5">
    <name type="scientific">Moniliophthora roreri</name>
    <name type="common">Frosty pod rot fungus</name>
    <name type="synonym">Monilia roreri</name>
    <dbReference type="NCBI Taxonomy" id="221103"/>
    <lineage>
        <taxon>Eukaryota</taxon>
        <taxon>Fungi</taxon>
        <taxon>Dikarya</taxon>
        <taxon>Basidiomycota</taxon>
        <taxon>Agaricomycotina</taxon>
        <taxon>Agaricomycetes</taxon>
        <taxon>Agaricomycetidae</taxon>
        <taxon>Agaricales</taxon>
        <taxon>Marasmiineae</taxon>
        <taxon>Marasmiaceae</taxon>
        <taxon>Moniliophthora</taxon>
    </lineage>
</organism>
<evidence type="ECO:0000313" key="5">
    <source>
        <dbReference type="Proteomes" id="UP000054988"/>
    </source>
</evidence>
<reference evidence="4 5" key="1">
    <citation type="submission" date="2015-12" db="EMBL/GenBank/DDBJ databases">
        <title>Draft genome sequence of Moniliophthora roreri, the causal agent of frosty pod rot of cacao.</title>
        <authorList>
            <person name="Aime M.C."/>
            <person name="Diaz-Valderrama J.R."/>
            <person name="Kijpornyongpan T."/>
            <person name="Phillips-Mora W."/>
        </authorList>
    </citation>
    <scope>NUCLEOTIDE SEQUENCE [LARGE SCALE GENOMIC DNA]</scope>
    <source>
        <strain evidence="4 5">MCA 2952</strain>
    </source>
</reference>
<feature type="transmembrane region" description="Helical" evidence="2">
    <location>
        <begin position="81"/>
        <end position="98"/>
    </location>
</feature>
<feature type="region of interest" description="Disordered" evidence="1">
    <location>
        <begin position="693"/>
        <end position="712"/>
    </location>
</feature>
<feature type="transmembrane region" description="Helical" evidence="2">
    <location>
        <begin position="234"/>
        <end position="256"/>
    </location>
</feature>
<dbReference type="InterPro" id="IPR045338">
    <property type="entry name" value="DUF6535"/>
</dbReference>
<keyword evidence="2" id="KW-0812">Transmembrane</keyword>
<keyword evidence="2" id="KW-0472">Membrane</keyword>